<dbReference type="VEuPathDB" id="VectorBase:AMAM000122"/>
<sequence length="117" mass="12628">MAHFLPHQIGFGKTGYWGDWPINRSPESVSIRVLVVVIINRDNNQTAMEQLVPTVTTMGDTAQIALIQMPTSDHRGSGAICTVAYGALIFCLMFLAPCAVSGTPREAPGWILDGSEP</sequence>
<keyword evidence="1" id="KW-0472">Membrane</keyword>
<dbReference type="Proteomes" id="UP000075901">
    <property type="component" value="Unassembled WGS sequence"/>
</dbReference>
<keyword evidence="1" id="KW-0812">Transmembrane</keyword>
<organism evidence="2 3">
    <name type="scientific">Anopheles maculatus</name>
    <dbReference type="NCBI Taxonomy" id="74869"/>
    <lineage>
        <taxon>Eukaryota</taxon>
        <taxon>Metazoa</taxon>
        <taxon>Ecdysozoa</taxon>
        <taxon>Arthropoda</taxon>
        <taxon>Hexapoda</taxon>
        <taxon>Insecta</taxon>
        <taxon>Pterygota</taxon>
        <taxon>Neoptera</taxon>
        <taxon>Endopterygota</taxon>
        <taxon>Diptera</taxon>
        <taxon>Nematocera</taxon>
        <taxon>Culicoidea</taxon>
        <taxon>Culicidae</taxon>
        <taxon>Anophelinae</taxon>
        <taxon>Anopheles</taxon>
        <taxon>Anopheles maculatus group</taxon>
    </lineage>
</organism>
<keyword evidence="1" id="KW-1133">Transmembrane helix</keyword>
<evidence type="ECO:0000256" key="1">
    <source>
        <dbReference type="SAM" id="Phobius"/>
    </source>
</evidence>
<feature type="transmembrane region" description="Helical" evidence="1">
    <location>
        <begin position="76"/>
        <end position="96"/>
    </location>
</feature>
<accession>A0A182S5M5</accession>
<dbReference type="AlphaFoldDB" id="A0A182S5M5"/>
<evidence type="ECO:0000313" key="2">
    <source>
        <dbReference type="EnsemblMetazoa" id="AMAM000122-PA"/>
    </source>
</evidence>
<name>A0A182S5M5_9DIPT</name>
<reference evidence="3" key="1">
    <citation type="submission" date="2013-09" db="EMBL/GenBank/DDBJ databases">
        <title>The Genome Sequence of Anopheles maculatus species B.</title>
        <authorList>
            <consortium name="The Broad Institute Genomics Platform"/>
            <person name="Neafsey D.E."/>
            <person name="Besansky N."/>
            <person name="Howell P."/>
            <person name="Walton C."/>
            <person name="Young S.K."/>
            <person name="Zeng Q."/>
            <person name="Gargeya S."/>
            <person name="Fitzgerald M."/>
            <person name="Haas B."/>
            <person name="Abouelleil A."/>
            <person name="Allen A.W."/>
            <person name="Alvarado L."/>
            <person name="Arachchi H.M."/>
            <person name="Berlin A.M."/>
            <person name="Chapman S.B."/>
            <person name="Gainer-Dewar J."/>
            <person name="Goldberg J."/>
            <person name="Griggs A."/>
            <person name="Gujja S."/>
            <person name="Hansen M."/>
            <person name="Howarth C."/>
            <person name="Imamovic A."/>
            <person name="Ireland A."/>
            <person name="Larimer J."/>
            <person name="McCowan C."/>
            <person name="Murphy C."/>
            <person name="Pearson M."/>
            <person name="Poon T.W."/>
            <person name="Priest M."/>
            <person name="Roberts A."/>
            <person name="Saif S."/>
            <person name="Shea T."/>
            <person name="Sisk P."/>
            <person name="Sykes S."/>
            <person name="Wortman J."/>
            <person name="Nusbaum C."/>
            <person name="Birren B."/>
        </authorList>
    </citation>
    <scope>NUCLEOTIDE SEQUENCE [LARGE SCALE GENOMIC DNA]</scope>
    <source>
        <strain evidence="3">maculatus3</strain>
    </source>
</reference>
<dbReference type="EnsemblMetazoa" id="AMAM000122-RA">
    <property type="protein sequence ID" value="AMAM000122-PA"/>
    <property type="gene ID" value="AMAM000122"/>
</dbReference>
<keyword evidence="3" id="KW-1185">Reference proteome</keyword>
<proteinExistence type="predicted"/>
<protein>
    <submittedName>
        <fullName evidence="2">Uncharacterized protein</fullName>
    </submittedName>
</protein>
<reference evidence="2" key="2">
    <citation type="submission" date="2020-05" db="UniProtKB">
        <authorList>
            <consortium name="EnsemblMetazoa"/>
        </authorList>
    </citation>
    <scope>IDENTIFICATION</scope>
    <source>
        <strain evidence="2">maculatus3</strain>
    </source>
</reference>
<evidence type="ECO:0000313" key="3">
    <source>
        <dbReference type="Proteomes" id="UP000075901"/>
    </source>
</evidence>